<feature type="transmembrane region" description="Helical" evidence="2">
    <location>
        <begin position="454"/>
        <end position="472"/>
    </location>
</feature>
<feature type="transmembrane region" description="Helical" evidence="2">
    <location>
        <begin position="617"/>
        <end position="636"/>
    </location>
</feature>
<feature type="transmembrane region" description="Helical" evidence="2">
    <location>
        <begin position="552"/>
        <end position="572"/>
    </location>
</feature>
<sequence length="748" mass="84363">MAGLIAFLLVCLFLGFIASVVIVLTVLAKFNHLEKRVRYLEKVGVPLTESSSPGQQERSELPNPSTPTVPQTAIPPKKKENTFQPSIPKLKEGWEWFVGGKLLNRIGALALIIGVSFFLKYAFDHEWITESMRVLMGGAVGTALLILGEKFRKKKLTVFAQGVVGAGISINYLAIYASFNFYHLIPQQVALLLMVLVTALSFQQALRHDSLAVTLLGWIGGFLTPFLLPAEEASETKLFSYITLLTIGVLWVSLKKKEWVSIPPLTLAAVYFIWFAVHTESDQPLLLFGFLTLFWGMFVAVEVFLDHQPSTSRREIRRGSAAVNGLAYLAGVYSLFHPQHDDWTGWIYLGIGAVYILLSRKANLSTAFQQQYDIAAFTLFGLTVPLWFSPFPSIIFWSMGALLLIWLGIKQQKNHFWMFALLLYAVSTLQLLLLDETWWFTPLKAFQPVWNIRTLAFLVLAGTLAAGSILIRRLEKKQMQPIQSSLQTGWILLLFPWLTVETTDGFRILLTEADGKSSPTILYIYFMVLVGVWLLYALPLVWRGLKKQIHSLLYIGLTAFSLSLFTGIVSGAKFVPLSAFIPVLNLRFLMLALITISLFAIKLGIQTTTPQSHWLKKGRIVFSVLAVLVLFELLTVETSDFYRKILAQVPSDDKETLHFLSNLKQSSLSGIWLLYSVTLMVVGIWRRIQNLRVMSMGLFGITIFKIMIVDLSFLDTLYRIFSFIGLGTILLSVSYLYQKYKKRFLSAN</sequence>
<feature type="compositionally biased region" description="Polar residues" evidence="1">
    <location>
        <begin position="48"/>
        <end position="71"/>
    </location>
</feature>
<feature type="transmembrane region" description="Helical" evidence="2">
    <location>
        <begin position="394"/>
        <end position="409"/>
    </location>
</feature>
<protein>
    <submittedName>
        <fullName evidence="3">Predicted membrane protein</fullName>
    </submittedName>
</protein>
<feature type="transmembrane region" description="Helical" evidence="2">
    <location>
        <begin position="6"/>
        <end position="28"/>
    </location>
</feature>
<evidence type="ECO:0000313" key="3">
    <source>
        <dbReference type="EMBL" id="SMO59844.1"/>
    </source>
</evidence>
<dbReference type="OrthoDB" id="1805246at2"/>
<proteinExistence type="predicted"/>
<evidence type="ECO:0000313" key="4">
    <source>
        <dbReference type="Proteomes" id="UP000315636"/>
    </source>
</evidence>
<gene>
    <name evidence="3" type="ORF">SAMN06264849_10442</name>
</gene>
<feature type="transmembrane region" description="Helical" evidence="2">
    <location>
        <begin position="416"/>
        <end position="434"/>
    </location>
</feature>
<organism evidence="3 4">
    <name type="scientific">Melghirimyces algeriensis</name>
    <dbReference type="NCBI Taxonomy" id="910412"/>
    <lineage>
        <taxon>Bacteria</taxon>
        <taxon>Bacillati</taxon>
        <taxon>Bacillota</taxon>
        <taxon>Bacilli</taxon>
        <taxon>Bacillales</taxon>
        <taxon>Thermoactinomycetaceae</taxon>
        <taxon>Melghirimyces</taxon>
    </lineage>
</organism>
<name>A0A521CK91_9BACL</name>
<feature type="transmembrane region" description="Helical" evidence="2">
    <location>
        <begin position="127"/>
        <end position="147"/>
    </location>
</feature>
<feature type="transmembrane region" description="Helical" evidence="2">
    <location>
        <begin position="261"/>
        <end position="279"/>
    </location>
</feature>
<evidence type="ECO:0000256" key="2">
    <source>
        <dbReference type="SAM" id="Phobius"/>
    </source>
</evidence>
<dbReference type="Pfam" id="PF10101">
    <property type="entry name" value="DUF2339"/>
    <property type="match status" value="1"/>
</dbReference>
<keyword evidence="2" id="KW-0812">Transmembrane</keyword>
<dbReference type="RefSeq" id="WP_142505127.1">
    <property type="nucleotide sequence ID" value="NZ_FXTI01000004.1"/>
</dbReference>
<feature type="transmembrane region" description="Helical" evidence="2">
    <location>
        <begin position="720"/>
        <end position="737"/>
    </location>
</feature>
<dbReference type="Proteomes" id="UP000315636">
    <property type="component" value="Unassembled WGS sequence"/>
</dbReference>
<feature type="transmembrane region" description="Helical" evidence="2">
    <location>
        <begin position="159"/>
        <end position="179"/>
    </location>
</feature>
<feature type="transmembrane region" description="Helical" evidence="2">
    <location>
        <begin position="520"/>
        <end position="540"/>
    </location>
</feature>
<feature type="transmembrane region" description="Helical" evidence="2">
    <location>
        <begin position="211"/>
        <end position="230"/>
    </location>
</feature>
<dbReference type="PANTHER" id="PTHR38434:SF1">
    <property type="entry name" value="BLL2549 PROTEIN"/>
    <property type="match status" value="1"/>
</dbReference>
<feature type="transmembrane region" description="Helical" evidence="2">
    <location>
        <begin position="667"/>
        <end position="685"/>
    </location>
</feature>
<feature type="transmembrane region" description="Helical" evidence="2">
    <location>
        <begin position="317"/>
        <end position="337"/>
    </location>
</feature>
<feature type="transmembrane region" description="Helical" evidence="2">
    <location>
        <begin position="236"/>
        <end position="254"/>
    </location>
</feature>
<reference evidence="3 4" key="1">
    <citation type="submission" date="2017-05" db="EMBL/GenBank/DDBJ databases">
        <authorList>
            <person name="Varghese N."/>
            <person name="Submissions S."/>
        </authorList>
    </citation>
    <scope>NUCLEOTIDE SEQUENCE [LARGE SCALE GENOMIC DNA]</scope>
    <source>
        <strain evidence="3 4">DSM 45474</strain>
    </source>
</reference>
<dbReference type="PANTHER" id="PTHR38434">
    <property type="entry name" value="BLL2549 PROTEIN"/>
    <property type="match status" value="1"/>
</dbReference>
<feature type="transmembrane region" description="Helical" evidence="2">
    <location>
        <begin position="584"/>
        <end position="605"/>
    </location>
</feature>
<feature type="transmembrane region" description="Helical" evidence="2">
    <location>
        <begin position="102"/>
        <end position="121"/>
    </location>
</feature>
<evidence type="ECO:0000256" key="1">
    <source>
        <dbReference type="SAM" id="MobiDB-lite"/>
    </source>
</evidence>
<dbReference type="AlphaFoldDB" id="A0A521CK91"/>
<dbReference type="EMBL" id="FXTI01000004">
    <property type="protein sequence ID" value="SMO59844.1"/>
    <property type="molecule type" value="Genomic_DNA"/>
</dbReference>
<dbReference type="InterPro" id="IPR019286">
    <property type="entry name" value="DUF2339_TM"/>
</dbReference>
<feature type="region of interest" description="Disordered" evidence="1">
    <location>
        <begin position="47"/>
        <end position="84"/>
    </location>
</feature>
<feature type="transmembrane region" description="Helical" evidence="2">
    <location>
        <begin position="285"/>
        <end position="305"/>
    </location>
</feature>
<keyword evidence="4" id="KW-1185">Reference proteome</keyword>
<feature type="transmembrane region" description="Helical" evidence="2">
    <location>
        <begin position="484"/>
        <end position="500"/>
    </location>
</feature>
<feature type="transmembrane region" description="Helical" evidence="2">
    <location>
        <begin position="697"/>
        <end position="714"/>
    </location>
</feature>
<keyword evidence="2" id="KW-0472">Membrane</keyword>
<accession>A0A521CK91</accession>
<feature type="transmembrane region" description="Helical" evidence="2">
    <location>
        <begin position="185"/>
        <end position="202"/>
    </location>
</feature>
<keyword evidence="2" id="KW-1133">Transmembrane helix</keyword>